<evidence type="ECO:0000256" key="2">
    <source>
        <dbReference type="ARBA" id="ARBA00038334"/>
    </source>
</evidence>
<dbReference type="InterPro" id="IPR000639">
    <property type="entry name" value="Epox_hydrolase-like"/>
</dbReference>
<feature type="transmembrane region" description="Helical" evidence="3">
    <location>
        <begin position="70"/>
        <end position="93"/>
    </location>
</feature>
<evidence type="ECO:0000256" key="3">
    <source>
        <dbReference type="SAM" id="Phobius"/>
    </source>
</evidence>
<keyword evidence="3" id="KW-0812">Transmembrane</keyword>
<keyword evidence="3" id="KW-1133">Transmembrane helix</keyword>
<dbReference type="InterPro" id="IPR000073">
    <property type="entry name" value="AB_hydrolase_1"/>
</dbReference>
<dbReference type="GO" id="GO:0004301">
    <property type="term" value="F:epoxide hydrolase activity"/>
    <property type="evidence" value="ECO:0007669"/>
    <property type="project" value="UniProtKB-ARBA"/>
</dbReference>
<comment type="similarity">
    <text evidence="2">Belongs to the AB hydrolase superfamily. Epoxide hydrolase family.</text>
</comment>
<dbReference type="Pfam" id="PF00561">
    <property type="entry name" value="Abhydrolase_1"/>
    <property type="match status" value="1"/>
</dbReference>
<dbReference type="OrthoDB" id="408373at2759"/>
<sequence>MRFCTASRLLVKGNCLTFRKPRVVFFSCSRTAFVTMHRDRTTRTQSAGAGNRQKPDVTSGIALTSKFQEWLGLGISYVLGTFGATLWLIRLLLTFPRDLTGLFKVKERKLTPAILSRSEWGEHSYIQLLNGMRLHYVISGPTTKPDGEESGLMVMLHGFPDFWFSWRNQIPFFNKDYRVVAVDMRGYGDSAKPIRLSVYHTSHLVEDVQLLIEGLGYKSCILVAHDWGGLVAWAFATLRPQMVDKLVVLNCPHPRAFWHFMKHGPKQWLKSWYIFVLQLPYIPELLLRAKDLSFLSRVFRRPGKELMSEEDLRGSARILSARQLLPKYTSKRPSWHRYSLGTRKMPNTHYVWNCRCGDLTGDCADVHRVCEWSL</sequence>
<evidence type="ECO:0000256" key="1">
    <source>
        <dbReference type="ARBA" id="ARBA00022801"/>
    </source>
</evidence>
<comment type="caution">
    <text evidence="5">The sequence shown here is derived from an EMBL/GenBank/DDBJ whole genome shotgun (WGS) entry which is preliminary data.</text>
</comment>
<proteinExistence type="inferred from homology"/>
<dbReference type="STRING" id="947166.A0A1D1V388"/>
<keyword evidence="1" id="KW-0378">Hydrolase</keyword>
<dbReference type="EMBL" id="BDGG01000002">
    <property type="protein sequence ID" value="GAU93243.1"/>
    <property type="molecule type" value="Genomic_DNA"/>
</dbReference>
<dbReference type="InterPro" id="IPR029058">
    <property type="entry name" value="AB_hydrolase_fold"/>
</dbReference>
<dbReference type="AlphaFoldDB" id="A0A1D1V388"/>
<accession>A0A1D1V388</accession>
<protein>
    <recommendedName>
        <fullName evidence="4">AB hydrolase-1 domain-containing protein</fullName>
    </recommendedName>
</protein>
<dbReference type="Proteomes" id="UP000186922">
    <property type="component" value="Unassembled WGS sequence"/>
</dbReference>
<dbReference type="PANTHER" id="PTHR43329">
    <property type="entry name" value="EPOXIDE HYDROLASE"/>
    <property type="match status" value="1"/>
</dbReference>
<dbReference type="PRINTS" id="PR00111">
    <property type="entry name" value="ABHYDROLASE"/>
</dbReference>
<evidence type="ECO:0000313" key="6">
    <source>
        <dbReference type="Proteomes" id="UP000186922"/>
    </source>
</evidence>
<feature type="domain" description="AB hydrolase-1" evidence="4">
    <location>
        <begin position="152"/>
        <end position="272"/>
    </location>
</feature>
<reference evidence="5 6" key="1">
    <citation type="journal article" date="2016" name="Nat. Commun.">
        <title>Extremotolerant tardigrade genome and improved radiotolerance of human cultured cells by tardigrade-unique protein.</title>
        <authorList>
            <person name="Hashimoto T."/>
            <person name="Horikawa D.D."/>
            <person name="Saito Y."/>
            <person name="Kuwahara H."/>
            <person name="Kozuka-Hata H."/>
            <person name="Shin-I T."/>
            <person name="Minakuchi Y."/>
            <person name="Ohishi K."/>
            <person name="Motoyama A."/>
            <person name="Aizu T."/>
            <person name="Enomoto A."/>
            <person name="Kondo K."/>
            <person name="Tanaka S."/>
            <person name="Hara Y."/>
            <person name="Koshikawa S."/>
            <person name="Sagara H."/>
            <person name="Miura T."/>
            <person name="Yokobori S."/>
            <person name="Miyagawa K."/>
            <person name="Suzuki Y."/>
            <person name="Kubo T."/>
            <person name="Oyama M."/>
            <person name="Kohara Y."/>
            <person name="Fujiyama A."/>
            <person name="Arakawa K."/>
            <person name="Katayama T."/>
            <person name="Toyoda A."/>
            <person name="Kunieda T."/>
        </authorList>
    </citation>
    <scope>NUCLEOTIDE SEQUENCE [LARGE SCALE GENOMIC DNA]</scope>
    <source>
        <strain evidence="5 6">YOKOZUNA-1</strain>
    </source>
</reference>
<keyword evidence="6" id="KW-1185">Reference proteome</keyword>
<gene>
    <name evidence="5" type="primary">RvY_05209-1</name>
    <name evidence="5" type="synonym">RvY_05209.1</name>
    <name evidence="5" type="ORF">RvY_05209</name>
</gene>
<dbReference type="PRINTS" id="PR00412">
    <property type="entry name" value="EPOXHYDRLASE"/>
</dbReference>
<organism evidence="5 6">
    <name type="scientific">Ramazzottius varieornatus</name>
    <name type="common">Water bear</name>
    <name type="synonym">Tardigrade</name>
    <dbReference type="NCBI Taxonomy" id="947166"/>
    <lineage>
        <taxon>Eukaryota</taxon>
        <taxon>Metazoa</taxon>
        <taxon>Ecdysozoa</taxon>
        <taxon>Tardigrada</taxon>
        <taxon>Eutardigrada</taxon>
        <taxon>Parachela</taxon>
        <taxon>Hypsibioidea</taxon>
        <taxon>Ramazzottiidae</taxon>
        <taxon>Ramazzottius</taxon>
    </lineage>
</organism>
<evidence type="ECO:0000259" key="4">
    <source>
        <dbReference type="Pfam" id="PF00561"/>
    </source>
</evidence>
<evidence type="ECO:0000313" key="5">
    <source>
        <dbReference type="EMBL" id="GAU93243.1"/>
    </source>
</evidence>
<dbReference type="SUPFAM" id="SSF53474">
    <property type="entry name" value="alpha/beta-Hydrolases"/>
    <property type="match status" value="1"/>
</dbReference>
<dbReference type="Gene3D" id="3.40.50.1820">
    <property type="entry name" value="alpha/beta hydrolase"/>
    <property type="match status" value="1"/>
</dbReference>
<keyword evidence="3" id="KW-0472">Membrane</keyword>
<name>A0A1D1V388_RAMVA</name>